<dbReference type="PROSITE" id="PS51044">
    <property type="entry name" value="ZF_SP_RING"/>
    <property type="match status" value="1"/>
</dbReference>
<dbReference type="Proteomes" id="UP001160148">
    <property type="component" value="Unassembled WGS sequence"/>
</dbReference>
<dbReference type="GO" id="GO:0008270">
    <property type="term" value="F:zinc ion binding"/>
    <property type="evidence" value="ECO:0007669"/>
    <property type="project" value="UniProtKB-KW"/>
</dbReference>
<keyword evidence="7" id="KW-0862">Zinc</keyword>
<dbReference type="InterPro" id="IPR023321">
    <property type="entry name" value="PINIT"/>
</dbReference>
<dbReference type="InterPro" id="IPR004181">
    <property type="entry name" value="Znf_MIZ"/>
</dbReference>
<dbReference type="CDD" id="cd16650">
    <property type="entry name" value="SP-RING_PIAS-like"/>
    <property type="match status" value="1"/>
</dbReference>
<dbReference type="AlphaFoldDB" id="A0AAV0WBM5"/>
<accession>A0AAV0WBM5</accession>
<proteinExistence type="inferred from homology"/>
<evidence type="ECO:0000256" key="8">
    <source>
        <dbReference type="PROSITE-ProRule" id="PRU00452"/>
    </source>
</evidence>
<evidence type="ECO:0000313" key="10">
    <source>
        <dbReference type="EMBL" id="CAI6353183.1"/>
    </source>
</evidence>
<evidence type="ECO:0000259" key="9">
    <source>
        <dbReference type="PROSITE" id="PS51044"/>
    </source>
</evidence>
<dbReference type="GO" id="GO:0000785">
    <property type="term" value="C:chromatin"/>
    <property type="evidence" value="ECO:0007669"/>
    <property type="project" value="TreeGrafter"/>
</dbReference>
<keyword evidence="4" id="KW-0479">Metal-binding</keyword>
<evidence type="ECO:0000313" key="11">
    <source>
        <dbReference type="Proteomes" id="UP001160148"/>
    </source>
</evidence>
<protein>
    <recommendedName>
        <fullName evidence="9">SP-RING-type domain-containing protein</fullName>
    </recommendedName>
</protein>
<keyword evidence="3" id="KW-0808">Transferase</keyword>
<comment type="pathway">
    <text evidence="1">Protein modification; protein sumoylation.</text>
</comment>
<dbReference type="Pfam" id="PF14324">
    <property type="entry name" value="PINIT"/>
    <property type="match status" value="1"/>
</dbReference>
<evidence type="ECO:0000256" key="3">
    <source>
        <dbReference type="ARBA" id="ARBA00022679"/>
    </source>
</evidence>
<dbReference type="PANTHER" id="PTHR10782:SF4">
    <property type="entry name" value="TONALLI, ISOFORM E"/>
    <property type="match status" value="1"/>
</dbReference>
<keyword evidence="6" id="KW-0833">Ubl conjugation pathway</keyword>
<organism evidence="10 11">
    <name type="scientific">Macrosiphum euphorbiae</name>
    <name type="common">potato aphid</name>
    <dbReference type="NCBI Taxonomy" id="13131"/>
    <lineage>
        <taxon>Eukaryota</taxon>
        <taxon>Metazoa</taxon>
        <taxon>Ecdysozoa</taxon>
        <taxon>Arthropoda</taxon>
        <taxon>Hexapoda</taxon>
        <taxon>Insecta</taxon>
        <taxon>Pterygota</taxon>
        <taxon>Neoptera</taxon>
        <taxon>Paraneoptera</taxon>
        <taxon>Hemiptera</taxon>
        <taxon>Sternorrhyncha</taxon>
        <taxon>Aphidomorpha</taxon>
        <taxon>Aphidoidea</taxon>
        <taxon>Aphididae</taxon>
        <taxon>Macrosiphini</taxon>
        <taxon>Macrosiphum</taxon>
    </lineage>
</organism>
<evidence type="ECO:0000256" key="4">
    <source>
        <dbReference type="ARBA" id="ARBA00022723"/>
    </source>
</evidence>
<comment type="caution">
    <text evidence="10">The sequence shown here is derived from an EMBL/GenBank/DDBJ whole genome shotgun (WGS) entry which is preliminary data.</text>
</comment>
<keyword evidence="5 8" id="KW-0863">Zinc-finger</keyword>
<evidence type="ECO:0000256" key="2">
    <source>
        <dbReference type="ARBA" id="ARBA00005383"/>
    </source>
</evidence>
<evidence type="ECO:0000256" key="6">
    <source>
        <dbReference type="ARBA" id="ARBA00022786"/>
    </source>
</evidence>
<dbReference type="Gene3D" id="2.60.120.780">
    <property type="entry name" value="PINIT domain"/>
    <property type="match status" value="1"/>
</dbReference>
<dbReference type="GO" id="GO:0061665">
    <property type="term" value="F:SUMO ligase activity"/>
    <property type="evidence" value="ECO:0007669"/>
    <property type="project" value="TreeGrafter"/>
</dbReference>
<evidence type="ECO:0000256" key="7">
    <source>
        <dbReference type="ARBA" id="ARBA00022833"/>
    </source>
</evidence>
<dbReference type="InterPro" id="IPR038654">
    <property type="entry name" value="PINIT_sf"/>
</dbReference>
<keyword evidence="11" id="KW-1185">Reference proteome</keyword>
<dbReference type="Gene3D" id="3.30.40.10">
    <property type="entry name" value="Zinc/RING finger domain, C3HC4 (zinc finger)"/>
    <property type="match status" value="1"/>
</dbReference>
<name>A0AAV0WBM5_9HEMI</name>
<dbReference type="Pfam" id="PF02891">
    <property type="entry name" value="zf-MIZ"/>
    <property type="match status" value="1"/>
</dbReference>
<feature type="domain" description="SP-RING-type" evidence="9">
    <location>
        <begin position="214"/>
        <end position="295"/>
    </location>
</feature>
<comment type="similarity">
    <text evidence="2">Belongs to the PIAS family.</text>
</comment>
<sequence length="395" mass="44515">MDQPPEEPYRCPAPRHKCAMNGDFEFYIYGSVLSDPASIQFKTLTFQRIINQVVPPICIDFTPIILVAGPDNVRNSVGVEFYLSLSDVQQICPPNRVKKQASQLQIRIGESLSEMSELSEELPQPIFIFINSKLIPTIDIKSPLNVNAIDYLHLNTVNANTITISWPPCNRNYYMVVNLVDIISVEELVEDIKTDKDRFFLALETKKKAKELFKNSGKDLETYKMTLLCPINKSKMKLPVKSVNCEHLQCFDLEAFISSNKIDPIWMCPICMRSCILADLKIDSFLLFIINSINLPKTCEEIELDANGKWKPCILNSDSREGILGTSCTSLEKTILEIDLGNSDDEDLGDFVKTVLPITSAENSNGSKPNICMNTTSNTLETNTEENLPLFKIIK</sequence>
<dbReference type="GO" id="GO:0016925">
    <property type="term" value="P:protein sumoylation"/>
    <property type="evidence" value="ECO:0007669"/>
    <property type="project" value="TreeGrafter"/>
</dbReference>
<dbReference type="EMBL" id="CARXXK010000002">
    <property type="protein sequence ID" value="CAI6353183.1"/>
    <property type="molecule type" value="Genomic_DNA"/>
</dbReference>
<gene>
    <name evidence="10" type="ORF">MEUPH1_LOCUS9331</name>
</gene>
<reference evidence="10 11" key="1">
    <citation type="submission" date="2023-01" db="EMBL/GenBank/DDBJ databases">
        <authorList>
            <person name="Whitehead M."/>
        </authorList>
    </citation>
    <scope>NUCLEOTIDE SEQUENCE [LARGE SCALE GENOMIC DNA]</scope>
</reference>
<dbReference type="InterPro" id="IPR013083">
    <property type="entry name" value="Znf_RING/FYVE/PHD"/>
</dbReference>
<evidence type="ECO:0000256" key="5">
    <source>
        <dbReference type="ARBA" id="ARBA00022771"/>
    </source>
</evidence>
<evidence type="ECO:0000256" key="1">
    <source>
        <dbReference type="ARBA" id="ARBA00004718"/>
    </source>
</evidence>
<dbReference type="PANTHER" id="PTHR10782">
    <property type="entry name" value="ZINC FINGER MIZ DOMAIN-CONTAINING PROTEIN"/>
    <property type="match status" value="1"/>
</dbReference>